<feature type="non-terminal residue" evidence="2">
    <location>
        <position position="1"/>
    </location>
</feature>
<sequence>ELLGRLSEDGFLCVSTWLLPPPREDVRMVSLAAAALEDLDVINPSEHIAVIRSWGTITLLVGRSPLGREEISAIRGFCGEMGFDIVYVPGVEASEVNVYNRFPEPIYYRLVQGMLHAEDRQAFYRRYLYDISPTTDERPFFFHFFKWDRLLETYESLDRKWQPLIEGGYLVPLALVQALVLSVVLIMLPIRARGGRWVEGRWRSLSYFFCLGLGYMFVEMATVQRFILLLGHPSYSISVVIFSLLLASGIGSFISGRIEPGGPRHKIILLSIGLLTPLYGLASPLLSQLLGLPVAIRLIAAFLVVAPLGLLMGMPFPLGVGMLKGTREELIP</sequence>
<feature type="transmembrane region" description="Helical" evidence="1">
    <location>
        <begin position="202"/>
        <end position="223"/>
    </location>
</feature>
<accession>X0SE72</accession>
<feature type="non-terminal residue" evidence="2">
    <location>
        <position position="332"/>
    </location>
</feature>
<protein>
    <submittedName>
        <fullName evidence="2">Uncharacterized protein</fullName>
    </submittedName>
</protein>
<dbReference type="AlphaFoldDB" id="X0SE72"/>
<keyword evidence="1" id="KW-0472">Membrane</keyword>
<evidence type="ECO:0000256" key="1">
    <source>
        <dbReference type="SAM" id="Phobius"/>
    </source>
</evidence>
<name>X0SE72_9ZZZZ</name>
<keyword evidence="1" id="KW-0812">Transmembrane</keyword>
<proteinExistence type="predicted"/>
<feature type="transmembrane region" description="Helical" evidence="1">
    <location>
        <begin position="267"/>
        <end position="286"/>
    </location>
</feature>
<feature type="transmembrane region" description="Helical" evidence="1">
    <location>
        <begin position="298"/>
        <end position="323"/>
    </location>
</feature>
<feature type="transmembrane region" description="Helical" evidence="1">
    <location>
        <begin position="169"/>
        <end position="190"/>
    </location>
</feature>
<organism evidence="2">
    <name type="scientific">marine sediment metagenome</name>
    <dbReference type="NCBI Taxonomy" id="412755"/>
    <lineage>
        <taxon>unclassified sequences</taxon>
        <taxon>metagenomes</taxon>
        <taxon>ecological metagenomes</taxon>
    </lineage>
</organism>
<dbReference type="EMBL" id="BARS01009768">
    <property type="protein sequence ID" value="GAF79304.1"/>
    <property type="molecule type" value="Genomic_DNA"/>
</dbReference>
<reference evidence="2" key="1">
    <citation type="journal article" date="2014" name="Front. Microbiol.">
        <title>High frequency of phylogenetically diverse reductive dehalogenase-homologous genes in deep subseafloor sedimentary metagenomes.</title>
        <authorList>
            <person name="Kawai M."/>
            <person name="Futagami T."/>
            <person name="Toyoda A."/>
            <person name="Takaki Y."/>
            <person name="Nishi S."/>
            <person name="Hori S."/>
            <person name="Arai W."/>
            <person name="Tsubouchi T."/>
            <person name="Morono Y."/>
            <person name="Uchiyama I."/>
            <person name="Ito T."/>
            <person name="Fujiyama A."/>
            <person name="Inagaki F."/>
            <person name="Takami H."/>
        </authorList>
    </citation>
    <scope>NUCLEOTIDE SEQUENCE</scope>
    <source>
        <strain evidence="2">Expedition CK06-06</strain>
    </source>
</reference>
<feature type="transmembrane region" description="Helical" evidence="1">
    <location>
        <begin position="235"/>
        <end position="255"/>
    </location>
</feature>
<comment type="caution">
    <text evidence="2">The sequence shown here is derived from an EMBL/GenBank/DDBJ whole genome shotgun (WGS) entry which is preliminary data.</text>
</comment>
<evidence type="ECO:0000313" key="2">
    <source>
        <dbReference type="EMBL" id="GAF79304.1"/>
    </source>
</evidence>
<gene>
    <name evidence="2" type="ORF">S01H1_18289</name>
</gene>
<keyword evidence="1" id="KW-1133">Transmembrane helix</keyword>